<reference evidence="2" key="1">
    <citation type="submission" date="2015-02" db="EMBL/GenBank/DDBJ databases">
        <authorList>
            <person name="Gomez-Escribano P.J."/>
        </authorList>
    </citation>
    <scope>NUCLEOTIDE SEQUENCE [LARGE SCALE GENOMIC DNA]</scope>
    <source>
        <strain evidence="2">C34 (DSM 42122 / NRRL B-24963)</strain>
        <plasmid evidence="2">pSLE1</plasmid>
    </source>
</reference>
<evidence type="ECO:0000313" key="2">
    <source>
        <dbReference type="Proteomes" id="UP000035016"/>
    </source>
</evidence>
<dbReference type="PATRIC" id="fig|1437453.6.peg.7188"/>
<geneLocation type="plasmid" evidence="1 2">
    <name>pSLE1</name>
</geneLocation>
<organism evidence="1 2">
    <name type="scientific">Streptomyces leeuwenhoekii</name>
    <dbReference type="NCBI Taxonomy" id="1437453"/>
    <lineage>
        <taxon>Bacteria</taxon>
        <taxon>Bacillati</taxon>
        <taxon>Actinomycetota</taxon>
        <taxon>Actinomycetes</taxon>
        <taxon>Kitasatosporales</taxon>
        <taxon>Streptomycetaceae</taxon>
        <taxon>Streptomyces</taxon>
    </lineage>
</organism>
<keyword evidence="1" id="KW-0614">Plasmid</keyword>
<dbReference type="Proteomes" id="UP000035016">
    <property type="component" value="Plasmid pSLE1"/>
</dbReference>
<dbReference type="EMBL" id="LN831788">
    <property type="protein sequence ID" value="CQR59230.1"/>
    <property type="molecule type" value="Genomic_DNA"/>
</dbReference>
<dbReference type="RefSeq" id="WP_047121264.1">
    <property type="nucleotide sequence ID" value="NZ_LN831788.1"/>
</dbReference>
<protein>
    <submittedName>
        <fullName evidence="1">Sle1_063 protein</fullName>
    </submittedName>
</protein>
<gene>
    <name evidence="1" type="ORF">sle1_063</name>
</gene>
<dbReference type="AlphaFoldDB" id="A0A0F7VL10"/>
<dbReference type="KEGG" id="sle:sle1_063"/>
<proteinExistence type="predicted"/>
<name>A0A0F7VL10_STRLW</name>
<accession>A0A0F7VL10</accession>
<evidence type="ECO:0000313" key="1">
    <source>
        <dbReference type="EMBL" id="CQR59230.1"/>
    </source>
</evidence>
<sequence>MTMHVEAILNIPLDNGRTMPTRMGIAAEPTTTDGLVVFPKLLDLFDYDDSVWHVTHAPTGRYLPIDFPTEEQAAGFAGAIGGLADWASLAPVVDVPALVAVASEYDGAVHQRVLDALGRRAV</sequence>